<dbReference type="CDD" id="cd04489">
    <property type="entry name" value="ExoVII_LU_OBF"/>
    <property type="match status" value="1"/>
</dbReference>
<evidence type="ECO:0000256" key="6">
    <source>
        <dbReference type="RuleBase" id="RU004355"/>
    </source>
</evidence>
<feature type="compositionally biased region" description="Gly residues" evidence="7">
    <location>
        <begin position="511"/>
        <end position="521"/>
    </location>
</feature>
<evidence type="ECO:0000256" key="5">
    <source>
        <dbReference type="HAMAP-Rule" id="MF_00378"/>
    </source>
</evidence>
<gene>
    <name evidence="5 10" type="primary">xseA</name>
    <name evidence="10" type="ORF">ACFQ2V_02820</name>
</gene>
<dbReference type="InterPro" id="IPR025824">
    <property type="entry name" value="OB-fold_nuc-bd_dom"/>
</dbReference>
<comment type="similarity">
    <text evidence="5 6">Belongs to the XseA family.</text>
</comment>
<dbReference type="EMBL" id="JBHTKH010000001">
    <property type="protein sequence ID" value="MFD1053226.1"/>
    <property type="molecule type" value="Genomic_DNA"/>
</dbReference>
<feature type="compositionally biased region" description="Basic and acidic residues" evidence="7">
    <location>
        <begin position="496"/>
        <end position="510"/>
    </location>
</feature>
<dbReference type="GO" id="GO:0008855">
    <property type="term" value="F:exodeoxyribonuclease VII activity"/>
    <property type="evidence" value="ECO:0007669"/>
    <property type="project" value="UniProtKB-EC"/>
</dbReference>
<accession>A0ABW3MRV6</accession>
<reference evidence="11" key="1">
    <citation type="journal article" date="2019" name="Int. J. Syst. Evol. Microbiol.">
        <title>The Global Catalogue of Microorganisms (GCM) 10K type strain sequencing project: providing services to taxonomists for standard genome sequencing and annotation.</title>
        <authorList>
            <consortium name="The Broad Institute Genomics Platform"/>
            <consortium name="The Broad Institute Genome Sequencing Center for Infectious Disease"/>
            <person name="Wu L."/>
            <person name="Ma J."/>
        </authorList>
    </citation>
    <scope>NUCLEOTIDE SEQUENCE [LARGE SCALE GENOMIC DNA]</scope>
    <source>
        <strain evidence="11">CCUG 57508</strain>
    </source>
</reference>
<keyword evidence="4 5" id="KW-0269">Exonuclease</keyword>
<protein>
    <recommendedName>
        <fullName evidence="5">Exodeoxyribonuclease 7 large subunit</fullName>
        <ecNumber evidence="5">3.1.11.6</ecNumber>
    </recommendedName>
    <alternativeName>
        <fullName evidence="5">Exodeoxyribonuclease VII large subunit</fullName>
        <shortName evidence="5">Exonuclease VII large subunit</shortName>
    </alternativeName>
</protein>
<comment type="subcellular location">
    <subcellularLocation>
        <location evidence="5 6">Cytoplasm</location>
    </subcellularLocation>
</comment>
<comment type="caution">
    <text evidence="10">The sequence shown here is derived from an EMBL/GenBank/DDBJ whole genome shotgun (WGS) entry which is preliminary data.</text>
</comment>
<evidence type="ECO:0000256" key="4">
    <source>
        <dbReference type="ARBA" id="ARBA00022839"/>
    </source>
</evidence>
<dbReference type="HAMAP" id="MF_00378">
    <property type="entry name" value="Exonuc_7_L"/>
    <property type="match status" value="1"/>
</dbReference>
<feature type="region of interest" description="Disordered" evidence="7">
    <location>
        <begin position="403"/>
        <end position="521"/>
    </location>
</feature>
<dbReference type="InterPro" id="IPR003753">
    <property type="entry name" value="Exonuc_VII_L"/>
</dbReference>
<feature type="compositionally biased region" description="Low complexity" evidence="7">
    <location>
        <begin position="431"/>
        <end position="449"/>
    </location>
</feature>
<keyword evidence="1 5" id="KW-0963">Cytoplasm</keyword>
<comment type="catalytic activity">
    <reaction evidence="5 6">
        <text>Exonucleolytic cleavage in either 5'- to 3'- or 3'- to 5'-direction to yield nucleoside 5'-phosphates.</text>
        <dbReference type="EC" id="3.1.11.6"/>
    </reaction>
</comment>
<evidence type="ECO:0000313" key="10">
    <source>
        <dbReference type="EMBL" id="MFD1053226.1"/>
    </source>
</evidence>
<proteinExistence type="inferred from homology"/>
<dbReference type="Pfam" id="PF13742">
    <property type="entry name" value="tRNA_anti_2"/>
    <property type="match status" value="1"/>
</dbReference>
<sequence length="521" mass="55849">MTSPLPDRAADTTAEQPWPVRVLSLKISDYVDRMSQLWVEGQVVQFNPRGGTAFLTLRDPDVDMSLSVSVPMNAVNAMPIPLAQGARVVLQAKPTFWTKRGTLQLEARQIRPVGIGDLLARVEILKRTLAAEGVFDAERKRPIPFLPRRVGLVTGRSSAAEKDVVENARRRWPAVVFEIREVAVQGASAVTEVVAALRELDALPMVDVIVVARGGGALEELLPFSNEAMIRAVAEARTPVISAIGHDVDQPLLDLVADWRASTPTDAGKKVVPDAARERGTVDGARDRLRRAIVRRVESERSGLRALVSRPVMADPVALVRARRQEVDALRTRATTRIEARLHRAADQTEHLRRQVVALSPQSTLERGYAVVQHRDGRIVMDQDDVGVGELLRVRVARGDFGVRPVSDGAEEAPERGGATRTGSLGDGTSAARKTARTTTRATRTATEAAVKRGVKKAAAKATTTATSKASSKASSKAASGSDAHQAASPPVEPLPLDRDGAPDRSHGDAPGHGGHGDGTS</sequence>
<dbReference type="Pfam" id="PF02601">
    <property type="entry name" value="Exonuc_VII_L"/>
    <property type="match status" value="1"/>
</dbReference>
<comment type="subunit">
    <text evidence="5">Heterooligomer composed of large and small subunits.</text>
</comment>
<keyword evidence="3 5" id="KW-0378">Hydrolase</keyword>
<dbReference type="NCBIfam" id="TIGR00237">
    <property type="entry name" value="xseA"/>
    <property type="match status" value="1"/>
</dbReference>
<dbReference type="InterPro" id="IPR020579">
    <property type="entry name" value="Exonuc_VII_lsu_C"/>
</dbReference>
<dbReference type="EC" id="3.1.11.6" evidence="5"/>
<evidence type="ECO:0000313" key="11">
    <source>
        <dbReference type="Proteomes" id="UP001597046"/>
    </source>
</evidence>
<feature type="domain" description="Exonuclease VII large subunit C-terminal" evidence="8">
    <location>
        <begin position="134"/>
        <end position="355"/>
    </location>
</feature>
<dbReference type="PANTHER" id="PTHR30008:SF0">
    <property type="entry name" value="EXODEOXYRIBONUCLEASE 7 LARGE SUBUNIT"/>
    <property type="match status" value="1"/>
</dbReference>
<organism evidence="10 11">
    <name type="scientific">Terrabacter terrigena</name>
    <dbReference type="NCBI Taxonomy" id="574718"/>
    <lineage>
        <taxon>Bacteria</taxon>
        <taxon>Bacillati</taxon>
        <taxon>Actinomycetota</taxon>
        <taxon>Actinomycetes</taxon>
        <taxon>Micrococcales</taxon>
        <taxon>Intrasporangiaceae</taxon>
        <taxon>Terrabacter</taxon>
    </lineage>
</organism>
<evidence type="ECO:0000256" key="1">
    <source>
        <dbReference type="ARBA" id="ARBA00022490"/>
    </source>
</evidence>
<keyword evidence="11" id="KW-1185">Reference proteome</keyword>
<dbReference type="Proteomes" id="UP001597046">
    <property type="component" value="Unassembled WGS sequence"/>
</dbReference>
<evidence type="ECO:0000259" key="9">
    <source>
        <dbReference type="Pfam" id="PF13742"/>
    </source>
</evidence>
<dbReference type="RefSeq" id="WP_386051039.1">
    <property type="nucleotide sequence ID" value="NZ_JBHTKH010000001.1"/>
</dbReference>
<comment type="function">
    <text evidence="5">Bidirectionally degrades single-stranded DNA into large acid-insoluble oligonucleotides, which are then degraded further into small acid-soluble oligonucleotides.</text>
</comment>
<name>A0ABW3MRV6_9MICO</name>
<evidence type="ECO:0000259" key="8">
    <source>
        <dbReference type="Pfam" id="PF02601"/>
    </source>
</evidence>
<evidence type="ECO:0000256" key="2">
    <source>
        <dbReference type="ARBA" id="ARBA00022722"/>
    </source>
</evidence>
<feature type="domain" description="OB-fold nucleic acid binding" evidence="9">
    <location>
        <begin position="19"/>
        <end position="111"/>
    </location>
</feature>
<keyword evidence="2 5" id="KW-0540">Nuclease</keyword>
<evidence type="ECO:0000256" key="7">
    <source>
        <dbReference type="SAM" id="MobiDB-lite"/>
    </source>
</evidence>
<feature type="compositionally biased region" description="Low complexity" evidence="7">
    <location>
        <begin position="460"/>
        <end position="480"/>
    </location>
</feature>
<evidence type="ECO:0000256" key="3">
    <source>
        <dbReference type="ARBA" id="ARBA00022801"/>
    </source>
</evidence>
<dbReference type="PANTHER" id="PTHR30008">
    <property type="entry name" value="EXODEOXYRIBONUCLEASE 7 LARGE SUBUNIT"/>
    <property type="match status" value="1"/>
</dbReference>